<organism evidence="6 7">
    <name type="scientific">Wenxinia marina DSM 24838</name>
    <dbReference type="NCBI Taxonomy" id="1123501"/>
    <lineage>
        <taxon>Bacteria</taxon>
        <taxon>Pseudomonadati</taxon>
        <taxon>Pseudomonadota</taxon>
        <taxon>Alphaproteobacteria</taxon>
        <taxon>Rhodobacterales</taxon>
        <taxon>Roseobacteraceae</taxon>
        <taxon>Wenxinia</taxon>
    </lineage>
</organism>
<proteinExistence type="inferred from homology"/>
<keyword evidence="3" id="KW-0238">DNA-binding</keyword>
<dbReference type="GO" id="GO:0006310">
    <property type="term" value="P:DNA recombination"/>
    <property type="evidence" value="ECO:0007669"/>
    <property type="project" value="UniProtKB-KW"/>
</dbReference>
<comment type="caution">
    <text evidence="6">The sequence shown here is derived from an EMBL/GenBank/DDBJ whole genome shotgun (WGS) entry which is preliminary data.</text>
</comment>
<dbReference type="EMBL" id="AONG01000010">
    <property type="protein sequence ID" value="KIQ69194.1"/>
    <property type="molecule type" value="Genomic_DNA"/>
</dbReference>
<keyword evidence="7" id="KW-1185">Reference proteome</keyword>
<accession>A0A0D0Q3Y0</accession>
<dbReference type="RefSeq" id="WP_081617091.1">
    <property type="nucleotide sequence ID" value="NZ_KB902289.1"/>
</dbReference>
<dbReference type="STRING" id="1123501.Wenmar_02264"/>
<dbReference type="Gene3D" id="1.10.443.10">
    <property type="entry name" value="Intergrase catalytic core"/>
    <property type="match status" value="1"/>
</dbReference>
<dbReference type="Pfam" id="PF00589">
    <property type="entry name" value="Phage_integrase"/>
    <property type="match status" value="1"/>
</dbReference>
<dbReference type="Pfam" id="PF20172">
    <property type="entry name" value="DUF6538"/>
    <property type="match status" value="1"/>
</dbReference>
<name>A0A0D0Q3Y0_9RHOB</name>
<evidence type="ECO:0000256" key="3">
    <source>
        <dbReference type="ARBA" id="ARBA00023125"/>
    </source>
</evidence>
<dbReference type="GO" id="GO:0003677">
    <property type="term" value="F:DNA binding"/>
    <property type="evidence" value="ECO:0007669"/>
    <property type="project" value="UniProtKB-KW"/>
</dbReference>
<dbReference type="InterPro" id="IPR050090">
    <property type="entry name" value="Tyrosine_recombinase_XerCD"/>
</dbReference>
<dbReference type="InterPro" id="IPR013762">
    <property type="entry name" value="Integrase-like_cat_sf"/>
</dbReference>
<dbReference type="GO" id="GO:0015074">
    <property type="term" value="P:DNA integration"/>
    <property type="evidence" value="ECO:0007669"/>
    <property type="project" value="UniProtKB-KW"/>
</dbReference>
<evidence type="ECO:0000313" key="7">
    <source>
        <dbReference type="Proteomes" id="UP000035100"/>
    </source>
</evidence>
<keyword evidence="4" id="KW-0233">DNA recombination</keyword>
<evidence type="ECO:0000256" key="2">
    <source>
        <dbReference type="ARBA" id="ARBA00022908"/>
    </source>
</evidence>
<dbReference type="Proteomes" id="UP000035100">
    <property type="component" value="Unassembled WGS sequence"/>
</dbReference>
<dbReference type="InterPro" id="IPR002104">
    <property type="entry name" value="Integrase_catalytic"/>
</dbReference>
<dbReference type="PANTHER" id="PTHR30349">
    <property type="entry name" value="PHAGE INTEGRASE-RELATED"/>
    <property type="match status" value="1"/>
</dbReference>
<evidence type="ECO:0000313" key="6">
    <source>
        <dbReference type="EMBL" id="KIQ69194.1"/>
    </source>
</evidence>
<evidence type="ECO:0000259" key="5">
    <source>
        <dbReference type="PROSITE" id="PS51898"/>
    </source>
</evidence>
<feature type="domain" description="Tyr recombinase" evidence="5">
    <location>
        <begin position="263"/>
        <end position="452"/>
    </location>
</feature>
<dbReference type="SUPFAM" id="SSF56349">
    <property type="entry name" value="DNA breaking-rejoining enzymes"/>
    <property type="match status" value="1"/>
</dbReference>
<dbReference type="InterPro" id="IPR046668">
    <property type="entry name" value="DUF6538"/>
</dbReference>
<evidence type="ECO:0000256" key="1">
    <source>
        <dbReference type="ARBA" id="ARBA00008857"/>
    </source>
</evidence>
<sequence length="452" mass="51278">MPVTLVRFGAFEVIARYILKKSNTWYFRRRIPDDVRRYYPQRTNGMIVQSLKTASEAEAATAAHKIALEQDRQWEVWRSGSRSTTDEIRRAGEGLLQKIGLQPGDSRRATGYELPVGEFEDLLASYSDRPYRESLQKGLYPPHVEHAARLYFDERQAPTLLEAVEQYQKLTGVDRTENARRARIRTAQEVAAIVGDLPIDQYTRKQANELVEALLAKELSTSTIRRYLNYITPVINTMLIENEITASNAFKNLRVPGFGKDVVRRKSMDQSDIRRIQSACYTADDDMRWLIALVSDTGLRLAEAVGLHRAHIRLDDDVPHLEIIETPTRPLKTPSSNRTVPLVGAALWAARRITEETTGEHAFPRYSNAKECKATSASNACSAYFRRLELGPGKTMHSLRHAFRDRLREVGAEEEVADRLGGWSQNKTVGRGYGQGHSIGFLHNLMLRIVID</sequence>
<dbReference type="InterPro" id="IPR011010">
    <property type="entry name" value="DNA_brk_join_enz"/>
</dbReference>
<dbReference type="Gene3D" id="1.10.150.130">
    <property type="match status" value="1"/>
</dbReference>
<keyword evidence="2" id="KW-0229">DNA integration</keyword>
<comment type="similarity">
    <text evidence="1">Belongs to the 'phage' integrase family.</text>
</comment>
<reference evidence="6 7" key="1">
    <citation type="submission" date="2013-01" db="EMBL/GenBank/DDBJ databases">
        <authorList>
            <person name="Fiebig A."/>
            <person name="Goeker M."/>
            <person name="Klenk H.-P.P."/>
        </authorList>
    </citation>
    <scope>NUCLEOTIDE SEQUENCE [LARGE SCALE GENOMIC DNA]</scope>
    <source>
        <strain evidence="6 7">DSM 24838</strain>
    </source>
</reference>
<dbReference type="InterPro" id="IPR010998">
    <property type="entry name" value="Integrase_recombinase_N"/>
</dbReference>
<dbReference type="OrthoDB" id="7222937at2"/>
<dbReference type="PROSITE" id="PS51898">
    <property type="entry name" value="TYR_RECOMBINASE"/>
    <property type="match status" value="1"/>
</dbReference>
<evidence type="ECO:0000256" key="4">
    <source>
        <dbReference type="ARBA" id="ARBA00023172"/>
    </source>
</evidence>
<dbReference type="AlphaFoldDB" id="A0A0D0Q3Y0"/>
<gene>
    <name evidence="6" type="ORF">Wenmar_02264</name>
</gene>
<dbReference type="PANTHER" id="PTHR30349:SF64">
    <property type="entry name" value="PROPHAGE INTEGRASE INTD-RELATED"/>
    <property type="match status" value="1"/>
</dbReference>
<protein>
    <submittedName>
        <fullName evidence="6">Site-specific recombinase XerC</fullName>
    </submittedName>
</protein>